<dbReference type="PANTHER" id="PTHR31314">
    <property type="entry name" value="MYB FAMILY TRANSCRIPTION FACTOR PHL7-LIKE"/>
    <property type="match status" value="1"/>
</dbReference>
<evidence type="ECO:0000313" key="7">
    <source>
        <dbReference type="EMBL" id="SPD31775.1"/>
    </source>
</evidence>
<evidence type="ECO:0000256" key="4">
    <source>
        <dbReference type="ARBA" id="ARBA00023242"/>
    </source>
</evidence>
<keyword evidence="3" id="KW-0804">Transcription</keyword>
<dbReference type="GO" id="GO:0003700">
    <property type="term" value="F:DNA-binding transcription factor activity"/>
    <property type="evidence" value="ECO:0007669"/>
    <property type="project" value="InterPro"/>
</dbReference>
<feature type="compositionally biased region" description="Polar residues" evidence="5">
    <location>
        <begin position="1"/>
        <end position="11"/>
    </location>
</feature>
<evidence type="ECO:0000256" key="5">
    <source>
        <dbReference type="SAM" id="MobiDB-lite"/>
    </source>
</evidence>
<organism evidence="7">
    <name type="scientific">Fagus sylvatica</name>
    <name type="common">Beechnut</name>
    <dbReference type="NCBI Taxonomy" id="28930"/>
    <lineage>
        <taxon>Eukaryota</taxon>
        <taxon>Viridiplantae</taxon>
        <taxon>Streptophyta</taxon>
        <taxon>Embryophyta</taxon>
        <taxon>Tracheophyta</taxon>
        <taxon>Spermatophyta</taxon>
        <taxon>Magnoliopsida</taxon>
        <taxon>eudicotyledons</taxon>
        <taxon>Gunneridae</taxon>
        <taxon>Pentapetalae</taxon>
        <taxon>rosids</taxon>
        <taxon>fabids</taxon>
        <taxon>Fagales</taxon>
        <taxon>Fagaceae</taxon>
        <taxon>Fagus</taxon>
    </lineage>
</organism>
<evidence type="ECO:0000259" key="6">
    <source>
        <dbReference type="PROSITE" id="PS51294"/>
    </source>
</evidence>
<dbReference type="InterPro" id="IPR017930">
    <property type="entry name" value="Myb_dom"/>
</dbReference>
<keyword evidence="4" id="KW-0539">Nucleus</keyword>
<gene>
    <name evidence="7" type="ORF">FSB_LOCUS59657</name>
</gene>
<dbReference type="GO" id="GO:0005634">
    <property type="term" value="C:nucleus"/>
    <property type="evidence" value="ECO:0007669"/>
    <property type="project" value="UniProtKB-SubCell"/>
</dbReference>
<dbReference type="Gene3D" id="1.10.10.60">
    <property type="entry name" value="Homeodomain-like"/>
    <property type="match status" value="1"/>
</dbReference>
<dbReference type="PANTHER" id="PTHR31314:SF175">
    <property type="entry name" value="HTH MYB-TYPE DOMAIN-CONTAINING PROTEIN"/>
    <property type="match status" value="1"/>
</dbReference>
<dbReference type="FunFam" id="1.10.10.60:FF:000002">
    <property type="entry name" value="Myb family transcription factor"/>
    <property type="match status" value="1"/>
</dbReference>
<evidence type="ECO:0000256" key="3">
    <source>
        <dbReference type="ARBA" id="ARBA00023163"/>
    </source>
</evidence>
<dbReference type="AlphaFoldDB" id="A0A2N9J597"/>
<dbReference type="InterPro" id="IPR001005">
    <property type="entry name" value="SANT/Myb"/>
</dbReference>
<dbReference type="InterPro" id="IPR006447">
    <property type="entry name" value="Myb_dom_plants"/>
</dbReference>
<proteinExistence type="predicted"/>
<dbReference type="InterPro" id="IPR046955">
    <property type="entry name" value="PHR1-like"/>
</dbReference>
<evidence type="ECO:0000256" key="2">
    <source>
        <dbReference type="ARBA" id="ARBA00023015"/>
    </source>
</evidence>
<dbReference type="EMBL" id="OIVN01006378">
    <property type="protein sequence ID" value="SPD31775.1"/>
    <property type="molecule type" value="Genomic_DNA"/>
</dbReference>
<protein>
    <recommendedName>
        <fullName evidence="6">HTH myb-type domain-containing protein</fullName>
    </recommendedName>
</protein>
<dbReference type="PROSITE" id="PS51294">
    <property type="entry name" value="HTH_MYB"/>
    <property type="match status" value="1"/>
</dbReference>
<dbReference type="NCBIfam" id="TIGR01557">
    <property type="entry name" value="myb_SHAQKYF"/>
    <property type="match status" value="1"/>
</dbReference>
<sequence length="372" mass="42176">MNMMESENNNGLKMKASDEEVDEESSKTKNSASSSNSIVEEAEKNGSSSGVRPYVRSKMPRLRWTPDLHLSFLQAVERLGGQERATPKLVLQLMNMKGLSIAHVKSHLQMYRSKRIDDQGQVITSRGHLMGSADHLWQQSMLQNINQRVSPKFRYGDFSWNGHESWISRPYLTDNMNIRTRDSLHGSVAERISGDTHSNIRNIGPFYMNDNMAFTEQSSKRKLQEFKKDFQWLFNQNSIQTQTRSSPIEPSFNNELHGRGGERTKCIQNSITVNTKWVVGVGEQNTGKRKGLHDDIDLSLSLGMSSKLEEAKKIPWVEEEVNSNLYLSCSSPSERGNYSIDLNMPSKLSRLVEDNSVKSLKLANTSTLDLTI</sequence>
<feature type="compositionally biased region" description="Low complexity" evidence="5">
    <location>
        <begin position="28"/>
        <end position="39"/>
    </location>
</feature>
<evidence type="ECO:0000256" key="1">
    <source>
        <dbReference type="ARBA" id="ARBA00004123"/>
    </source>
</evidence>
<feature type="region of interest" description="Disordered" evidence="5">
    <location>
        <begin position="1"/>
        <end position="53"/>
    </location>
</feature>
<accession>A0A2N9J597</accession>
<reference evidence="7" key="1">
    <citation type="submission" date="2018-02" db="EMBL/GenBank/DDBJ databases">
        <authorList>
            <person name="Cohen D.B."/>
            <person name="Kent A.D."/>
        </authorList>
    </citation>
    <scope>NUCLEOTIDE SEQUENCE</scope>
</reference>
<name>A0A2N9J597_FAGSY</name>
<keyword evidence="2" id="KW-0805">Transcription regulation</keyword>
<feature type="domain" description="HTH myb-type" evidence="6">
    <location>
        <begin position="56"/>
        <end position="116"/>
    </location>
</feature>
<dbReference type="InterPro" id="IPR009057">
    <property type="entry name" value="Homeodomain-like_sf"/>
</dbReference>
<dbReference type="Pfam" id="PF00249">
    <property type="entry name" value="Myb_DNA-binding"/>
    <property type="match status" value="1"/>
</dbReference>
<dbReference type="SUPFAM" id="SSF46689">
    <property type="entry name" value="Homeodomain-like"/>
    <property type="match status" value="1"/>
</dbReference>
<comment type="subcellular location">
    <subcellularLocation>
        <location evidence="1">Nucleus</location>
    </subcellularLocation>
</comment>
<dbReference type="GO" id="GO:0003677">
    <property type="term" value="F:DNA binding"/>
    <property type="evidence" value="ECO:0007669"/>
    <property type="project" value="InterPro"/>
</dbReference>